<dbReference type="InterPro" id="IPR029058">
    <property type="entry name" value="AB_hydrolase_fold"/>
</dbReference>
<proteinExistence type="predicted"/>
<dbReference type="AlphaFoldDB" id="A0A0K0XTB5"/>
<dbReference type="PANTHER" id="PTHR43265:SF1">
    <property type="entry name" value="ESTERASE ESTD"/>
    <property type="match status" value="1"/>
</dbReference>
<dbReference type="SUPFAM" id="SSF53474">
    <property type="entry name" value="alpha/beta-Hydrolases"/>
    <property type="match status" value="1"/>
</dbReference>
<sequence length="364" mass="40765">MNDRILTRLSAGLLGILLSLYPWGQARSEVPELVTERYEFELGGQRLVGLLDRPTRPMATVIIVHGYGETRVLEQNAWFALRSFFAGLGLNVLLWDKPGCGESDGEFDINQSVASSAEEVLAAARSLRRRAIPGSEVIGLWGISRAGWIAPLAMQADPDLAFWISVSGTDDRENARYLLEQNWRIEGRSEEEIGMLLDEWQQGFDTVWQGGSYRDYLAATRRLREDPFMQFMGWAEAVSEAGFLAYQSKFEDGTFLVDRDSGLQVYVPKFRAVLSSIDRPVLALFGEKDTNVDWRSTASLYHETLGENPAAELTIISFPDADHNLHIAETGGIREMQSRADSRYAPGFAQAMGDWLIARGFGRR</sequence>
<dbReference type="Gene3D" id="3.40.50.1820">
    <property type="entry name" value="alpha/beta hydrolase"/>
    <property type="match status" value="1"/>
</dbReference>
<gene>
    <name evidence="1" type="ORF">WM2015_546</name>
</gene>
<protein>
    <submittedName>
        <fullName evidence="1">Alpha/beta hydrolase</fullName>
    </submittedName>
</protein>
<dbReference type="OrthoDB" id="9765647at2"/>
<accession>A0A0K0XTB5</accession>
<dbReference type="PANTHER" id="PTHR43265">
    <property type="entry name" value="ESTERASE ESTD"/>
    <property type="match status" value="1"/>
</dbReference>
<dbReference type="Proteomes" id="UP000066624">
    <property type="component" value="Chromosome"/>
</dbReference>
<keyword evidence="1" id="KW-0378">Hydrolase</keyword>
<dbReference type="RefSeq" id="WP_049724602.1">
    <property type="nucleotide sequence ID" value="NZ_CP012154.1"/>
</dbReference>
<name>A0A0K0XTB5_9GAMM</name>
<keyword evidence="2" id="KW-1185">Reference proteome</keyword>
<dbReference type="STRING" id="1579979.WM2015_546"/>
<dbReference type="GO" id="GO:0052689">
    <property type="term" value="F:carboxylic ester hydrolase activity"/>
    <property type="evidence" value="ECO:0007669"/>
    <property type="project" value="TreeGrafter"/>
</dbReference>
<dbReference type="EMBL" id="CP012154">
    <property type="protein sequence ID" value="AKS40928.1"/>
    <property type="molecule type" value="Genomic_DNA"/>
</dbReference>
<organism evidence="1 2">
    <name type="scientific">Wenzhouxiangella marina</name>
    <dbReference type="NCBI Taxonomy" id="1579979"/>
    <lineage>
        <taxon>Bacteria</taxon>
        <taxon>Pseudomonadati</taxon>
        <taxon>Pseudomonadota</taxon>
        <taxon>Gammaproteobacteria</taxon>
        <taxon>Chromatiales</taxon>
        <taxon>Wenzhouxiangellaceae</taxon>
        <taxon>Wenzhouxiangella</taxon>
    </lineage>
</organism>
<evidence type="ECO:0000313" key="1">
    <source>
        <dbReference type="EMBL" id="AKS40928.1"/>
    </source>
</evidence>
<reference evidence="1 2" key="1">
    <citation type="submission" date="2015-07" db="EMBL/GenBank/DDBJ databases">
        <authorList>
            <person name="Noorani M."/>
        </authorList>
    </citation>
    <scope>NUCLEOTIDE SEQUENCE [LARGE SCALE GENOMIC DNA]</scope>
    <source>
        <strain evidence="1 2">KCTC 42284</strain>
    </source>
</reference>
<dbReference type="InterPro" id="IPR053145">
    <property type="entry name" value="AB_hydrolase_Est10"/>
</dbReference>
<evidence type="ECO:0000313" key="2">
    <source>
        <dbReference type="Proteomes" id="UP000066624"/>
    </source>
</evidence>
<dbReference type="KEGG" id="wma:WM2015_546"/>